<keyword evidence="3" id="KW-1185">Reference proteome</keyword>
<evidence type="ECO:0000313" key="3">
    <source>
        <dbReference type="Proteomes" id="UP001154282"/>
    </source>
</evidence>
<evidence type="ECO:0000259" key="1">
    <source>
        <dbReference type="Pfam" id="PF12937"/>
    </source>
</evidence>
<comment type="caution">
    <text evidence="2">The sequence shown here is derived from an EMBL/GenBank/DDBJ whole genome shotgun (WGS) entry which is preliminary data.</text>
</comment>
<dbReference type="Gene3D" id="1.20.1280.50">
    <property type="match status" value="1"/>
</dbReference>
<protein>
    <recommendedName>
        <fullName evidence="1">F-box domain-containing protein</fullName>
    </recommendedName>
</protein>
<dbReference type="InterPro" id="IPR055290">
    <property type="entry name" value="At3g26010-like"/>
</dbReference>
<dbReference type="InterPro" id="IPR001810">
    <property type="entry name" value="F-box_dom"/>
</dbReference>
<dbReference type="PANTHER" id="PTHR35546">
    <property type="entry name" value="F-BOX PROTEIN INTERACTION DOMAIN PROTEIN-RELATED"/>
    <property type="match status" value="1"/>
</dbReference>
<name>A0AAV0JSC5_9ROSI</name>
<accession>A0AAV0JSC5</accession>
<dbReference type="Pfam" id="PF12937">
    <property type="entry name" value="F-box-like"/>
    <property type="match status" value="1"/>
</dbReference>
<feature type="domain" description="F-box" evidence="1">
    <location>
        <begin position="7"/>
        <end position="48"/>
    </location>
</feature>
<dbReference type="AlphaFoldDB" id="A0AAV0JSC5"/>
<dbReference type="InterPro" id="IPR036047">
    <property type="entry name" value="F-box-like_dom_sf"/>
</dbReference>
<evidence type="ECO:0000313" key="2">
    <source>
        <dbReference type="EMBL" id="CAI0412488.1"/>
    </source>
</evidence>
<gene>
    <name evidence="2" type="ORF">LITE_LOCUS15568</name>
</gene>
<dbReference type="PANTHER" id="PTHR35546:SF130">
    <property type="entry name" value="EXPRESSED PROTEIN"/>
    <property type="match status" value="1"/>
</dbReference>
<dbReference type="EMBL" id="CAMGYJ010000005">
    <property type="protein sequence ID" value="CAI0412488.1"/>
    <property type="molecule type" value="Genomic_DNA"/>
</dbReference>
<sequence length="147" mass="16685">MINKLGDDLLVEILIRLPHPRSAFLCKAVCKRWNYLISDPSSSFTRRFISHRRSSNHPPPPSLFLPSNDPQAILCFLPVPDGARPNPRVFDCFKDLILCGFAESSYGIAAELDRSYFVCNPFTKQWVTLPLAPKNSEPEWFLGYGSK</sequence>
<proteinExistence type="predicted"/>
<dbReference type="Proteomes" id="UP001154282">
    <property type="component" value="Unassembled WGS sequence"/>
</dbReference>
<dbReference type="SUPFAM" id="SSF81383">
    <property type="entry name" value="F-box domain"/>
    <property type="match status" value="1"/>
</dbReference>
<reference evidence="2" key="1">
    <citation type="submission" date="2022-08" db="EMBL/GenBank/DDBJ databases">
        <authorList>
            <person name="Gutierrez-Valencia J."/>
        </authorList>
    </citation>
    <scope>NUCLEOTIDE SEQUENCE</scope>
</reference>
<organism evidence="2 3">
    <name type="scientific">Linum tenue</name>
    <dbReference type="NCBI Taxonomy" id="586396"/>
    <lineage>
        <taxon>Eukaryota</taxon>
        <taxon>Viridiplantae</taxon>
        <taxon>Streptophyta</taxon>
        <taxon>Embryophyta</taxon>
        <taxon>Tracheophyta</taxon>
        <taxon>Spermatophyta</taxon>
        <taxon>Magnoliopsida</taxon>
        <taxon>eudicotyledons</taxon>
        <taxon>Gunneridae</taxon>
        <taxon>Pentapetalae</taxon>
        <taxon>rosids</taxon>
        <taxon>fabids</taxon>
        <taxon>Malpighiales</taxon>
        <taxon>Linaceae</taxon>
        <taxon>Linum</taxon>
    </lineage>
</organism>